<evidence type="ECO:0000313" key="11">
    <source>
        <dbReference type="Proteomes" id="UP000251993"/>
    </source>
</evidence>
<keyword evidence="5 7" id="KW-0472">Membrane</keyword>
<dbReference type="InterPro" id="IPR003838">
    <property type="entry name" value="ABC3_permease_C"/>
</dbReference>
<proteinExistence type="inferred from homology"/>
<protein>
    <submittedName>
        <fullName evidence="10">ABC transporter permease</fullName>
    </submittedName>
</protein>
<dbReference type="KEGG" id="run:DR864_14385"/>
<comment type="subcellular location">
    <subcellularLocation>
        <location evidence="1">Cell membrane</location>
        <topology evidence="1">Multi-pass membrane protein</topology>
    </subcellularLocation>
</comment>
<keyword evidence="4 7" id="KW-1133">Transmembrane helix</keyword>
<feature type="transmembrane region" description="Helical" evidence="7">
    <location>
        <begin position="287"/>
        <end position="315"/>
    </location>
</feature>
<keyword evidence="2" id="KW-1003">Cell membrane</keyword>
<keyword evidence="11" id="KW-1185">Reference proteome</keyword>
<evidence type="ECO:0000256" key="2">
    <source>
        <dbReference type="ARBA" id="ARBA00022475"/>
    </source>
</evidence>
<feature type="domain" description="ABC3 transporter permease C-terminal" evidence="8">
    <location>
        <begin position="297"/>
        <end position="408"/>
    </location>
</feature>
<feature type="domain" description="MacB-like periplasmic core" evidence="9">
    <location>
        <begin position="25"/>
        <end position="243"/>
    </location>
</feature>
<dbReference type="InterPro" id="IPR050250">
    <property type="entry name" value="Macrolide_Exporter_MacB"/>
</dbReference>
<dbReference type="PANTHER" id="PTHR30572">
    <property type="entry name" value="MEMBRANE COMPONENT OF TRANSPORTER-RELATED"/>
    <property type="match status" value="1"/>
</dbReference>
<organism evidence="10 11">
    <name type="scientific">Runella rosea</name>
    <dbReference type="NCBI Taxonomy" id="2259595"/>
    <lineage>
        <taxon>Bacteria</taxon>
        <taxon>Pseudomonadati</taxon>
        <taxon>Bacteroidota</taxon>
        <taxon>Cytophagia</taxon>
        <taxon>Cytophagales</taxon>
        <taxon>Spirosomataceae</taxon>
        <taxon>Runella</taxon>
    </lineage>
</organism>
<dbReference type="GO" id="GO:0022857">
    <property type="term" value="F:transmembrane transporter activity"/>
    <property type="evidence" value="ECO:0007669"/>
    <property type="project" value="TreeGrafter"/>
</dbReference>
<evidence type="ECO:0000313" key="10">
    <source>
        <dbReference type="EMBL" id="AXE18853.1"/>
    </source>
</evidence>
<gene>
    <name evidence="10" type="ORF">DR864_14385</name>
</gene>
<evidence type="ECO:0000256" key="5">
    <source>
        <dbReference type="ARBA" id="ARBA00023136"/>
    </source>
</evidence>
<feature type="transmembrane region" description="Helical" evidence="7">
    <location>
        <begin position="381"/>
        <end position="404"/>
    </location>
</feature>
<feature type="transmembrane region" description="Helical" evidence="7">
    <location>
        <begin position="336"/>
        <end position="369"/>
    </location>
</feature>
<dbReference type="Pfam" id="PF12704">
    <property type="entry name" value="MacB_PCD"/>
    <property type="match status" value="1"/>
</dbReference>
<dbReference type="GO" id="GO:0005886">
    <property type="term" value="C:plasma membrane"/>
    <property type="evidence" value="ECO:0007669"/>
    <property type="project" value="UniProtKB-SubCell"/>
</dbReference>
<evidence type="ECO:0000256" key="7">
    <source>
        <dbReference type="SAM" id="Phobius"/>
    </source>
</evidence>
<sequence>MKFFRQTFESLRFAWQALRSNLLRTTLSLLGVTVGIFAIIGVFTIVDSLERSIRQSLATIGTDVVYVQKWPWNFGGEFQWWKYFQWPETSYSDYKFLAERMEGAEAVVAMGFKGGLTAKNGNNSMDALIQGMTYDFNKVSDVEIEKGRYFTPQEIDAGRSVAIIGAEIAETLFPNDPEPIGKSFKIKGLNYSVIGVQKKKGKGLFDIAGNPDTKVLLPFLTFAKSFQNRINSSVSIVVKGKPEDEGLVELEAEIVGLLRTKRGLKPSQTTNFSINRPEAATKAVSSLFGVITLVGWVIGSFSILVGGFGIANIMFVSVKERTNLIGIQKSLGAKNYFILFQFLFEAIFLSLIGGLVGIGLVYLMSFIQLGTLEIILSPKNILLGLSVSSIIGVLAGIVPAFGAARMDPVEAIRAK</sequence>
<reference evidence="10 11" key="1">
    <citation type="submission" date="2018-07" db="EMBL/GenBank/DDBJ databases">
        <title>Genome sequencing of Runella.</title>
        <authorList>
            <person name="Baek M.-G."/>
            <person name="Yi H."/>
        </authorList>
    </citation>
    <scope>NUCLEOTIDE SEQUENCE [LARGE SCALE GENOMIC DNA]</scope>
    <source>
        <strain evidence="10 11">HYN0085</strain>
    </source>
</reference>
<keyword evidence="3 7" id="KW-0812">Transmembrane</keyword>
<dbReference type="InterPro" id="IPR025857">
    <property type="entry name" value="MacB_PCD"/>
</dbReference>
<dbReference type="Proteomes" id="UP000251993">
    <property type="component" value="Chromosome"/>
</dbReference>
<comment type="similarity">
    <text evidence="6">Belongs to the ABC-4 integral membrane protein family.</text>
</comment>
<evidence type="ECO:0000259" key="9">
    <source>
        <dbReference type="Pfam" id="PF12704"/>
    </source>
</evidence>
<dbReference type="RefSeq" id="WP_114067634.1">
    <property type="nucleotide sequence ID" value="NZ_CP030850.1"/>
</dbReference>
<feature type="transmembrane region" description="Helical" evidence="7">
    <location>
        <begin position="21"/>
        <end position="46"/>
    </location>
</feature>
<evidence type="ECO:0000256" key="6">
    <source>
        <dbReference type="ARBA" id="ARBA00038076"/>
    </source>
</evidence>
<dbReference type="Pfam" id="PF02687">
    <property type="entry name" value="FtsX"/>
    <property type="match status" value="1"/>
</dbReference>
<evidence type="ECO:0000256" key="3">
    <source>
        <dbReference type="ARBA" id="ARBA00022692"/>
    </source>
</evidence>
<evidence type="ECO:0000259" key="8">
    <source>
        <dbReference type="Pfam" id="PF02687"/>
    </source>
</evidence>
<dbReference type="AlphaFoldDB" id="A0A344TJN2"/>
<dbReference type="PANTHER" id="PTHR30572:SF4">
    <property type="entry name" value="ABC TRANSPORTER PERMEASE YTRF"/>
    <property type="match status" value="1"/>
</dbReference>
<name>A0A344TJN2_9BACT</name>
<dbReference type="OrthoDB" id="9770036at2"/>
<accession>A0A344TJN2</accession>
<dbReference type="EMBL" id="CP030850">
    <property type="protein sequence ID" value="AXE18853.1"/>
    <property type="molecule type" value="Genomic_DNA"/>
</dbReference>
<evidence type="ECO:0000256" key="1">
    <source>
        <dbReference type="ARBA" id="ARBA00004651"/>
    </source>
</evidence>
<evidence type="ECO:0000256" key="4">
    <source>
        <dbReference type="ARBA" id="ARBA00022989"/>
    </source>
</evidence>